<proteinExistence type="predicted"/>
<gene>
    <name evidence="1" type="ORF">L0C25_08685</name>
</gene>
<organism evidence="1 2">
    <name type="scientific">Solicola gregarius</name>
    <dbReference type="NCBI Taxonomy" id="2908642"/>
    <lineage>
        <taxon>Bacteria</taxon>
        <taxon>Bacillati</taxon>
        <taxon>Actinomycetota</taxon>
        <taxon>Actinomycetes</taxon>
        <taxon>Propionibacteriales</taxon>
        <taxon>Nocardioidaceae</taxon>
        <taxon>Solicola</taxon>
    </lineage>
</organism>
<dbReference type="CDD" id="cd00093">
    <property type="entry name" value="HTH_XRE"/>
    <property type="match status" value="1"/>
</dbReference>
<dbReference type="Proteomes" id="UP001164390">
    <property type="component" value="Chromosome"/>
</dbReference>
<keyword evidence="2" id="KW-1185">Reference proteome</keyword>
<evidence type="ECO:0000313" key="1">
    <source>
        <dbReference type="EMBL" id="UYM07137.1"/>
    </source>
</evidence>
<reference evidence="1" key="1">
    <citation type="submission" date="2022-01" db="EMBL/GenBank/DDBJ databases">
        <title>Nocardioidaceae gen. sp. A5X3R13.</title>
        <authorList>
            <person name="Lopez Marin M.A."/>
            <person name="Uhlik O."/>
        </authorList>
    </citation>
    <scope>NUCLEOTIDE SEQUENCE</scope>
    <source>
        <strain evidence="1">A5X3R13</strain>
    </source>
</reference>
<name>A0AA46YLX8_9ACTN</name>
<protein>
    <submittedName>
        <fullName evidence="1">Uncharacterized protein</fullName>
    </submittedName>
</protein>
<evidence type="ECO:0000313" key="2">
    <source>
        <dbReference type="Proteomes" id="UP001164390"/>
    </source>
</evidence>
<dbReference type="InterPro" id="IPR001387">
    <property type="entry name" value="Cro/C1-type_HTH"/>
</dbReference>
<dbReference type="EMBL" id="CP094970">
    <property type="protein sequence ID" value="UYM07137.1"/>
    <property type="molecule type" value="Genomic_DNA"/>
</dbReference>
<sequence>MTERTKSGFAPILRSAIADSGLSLERIQARLAERGVDISVATLSYWQSGRSEPGRRASVAALPHIEELLGLSAGQLQAHLGRTVRTRTNVASTLLRDILDSSDPMSERLLRADSRLREMLNIISDHCTIHVDESCRMRSRWVRRVLISEVDGADRFLVLRVKRDPDGPDPTFEPLVHCSAGETYTDHRSSLIAQEVLLDRVLDRGESIIVEYALAGPPSDMEYASARRAALRELVLEIQFDPDALPTACELVQSTLDGADEVHAPIALDDTHCLRVIRHNLPPGRYAVRWTVDPAYATT</sequence>
<dbReference type="KEGG" id="sgrg:L0C25_08685"/>
<dbReference type="RefSeq" id="WP_271636082.1">
    <property type="nucleotide sequence ID" value="NZ_CP094970.1"/>
</dbReference>
<dbReference type="AlphaFoldDB" id="A0AA46YLX8"/>
<accession>A0AA46YLX8</accession>